<comment type="caution">
    <text evidence="1">The sequence shown here is derived from an EMBL/GenBank/DDBJ whole genome shotgun (WGS) entry which is preliminary data.</text>
</comment>
<protein>
    <submittedName>
        <fullName evidence="1">Uncharacterized protein</fullName>
    </submittedName>
</protein>
<evidence type="ECO:0000313" key="2">
    <source>
        <dbReference type="Proteomes" id="UP000602510"/>
    </source>
</evidence>
<evidence type="ECO:0000313" key="1">
    <source>
        <dbReference type="EMBL" id="KAF4043396.1"/>
    </source>
</evidence>
<organism evidence="1 2">
    <name type="scientific">Phytophthora infestans</name>
    <name type="common">Potato late blight agent</name>
    <name type="synonym">Botrytis infestans</name>
    <dbReference type="NCBI Taxonomy" id="4787"/>
    <lineage>
        <taxon>Eukaryota</taxon>
        <taxon>Sar</taxon>
        <taxon>Stramenopiles</taxon>
        <taxon>Oomycota</taxon>
        <taxon>Peronosporomycetes</taxon>
        <taxon>Peronosporales</taxon>
        <taxon>Peronosporaceae</taxon>
        <taxon>Phytophthora</taxon>
    </lineage>
</organism>
<keyword evidence="2" id="KW-1185">Reference proteome</keyword>
<gene>
    <name evidence="1" type="ORF">GN244_ATG04266</name>
</gene>
<sequence length="82" mass="9418">MCEYSKQPCLVFLFYYKVLQYYLAHELQLIRRAHRRSCGTGIAVGTTASTSTWAMSIIDSMFQVELQLLGDCSFIFDKIPDP</sequence>
<name>A0A833SN59_PHYIN</name>
<accession>A0A833SN59</accession>
<dbReference type="Proteomes" id="UP000602510">
    <property type="component" value="Unassembled WGS sequence"/>
</dbReference>
<dbReference type="AlphaFoldDB" id="A0A833SN59"/>
<reference evidence="1" key="1">
    <citation type="submission" date="2020-04" db="EMBL/GenBank/DDBJ databases">
        <title>Hybrid Assembly of Korean Phytophthora infestans isolates.</title>
        <authorList>
            <person name="Prokchorchik M."/>
            <person name="Lee Y."/>
            <person name="Seo J."/>
            <person name="Cho J.-H."/>
            <person name="Park Y.-E."/>
            <person name="Jang D.-C."/>
            <person name="Im J.-S."/>
            <person name="Choi J.-G."/>
            <person name="Park H.-J."/>
            <person name="Lee G.-B."/>
            <person name="Lee Y.-G."/>
            <person name="Hong S.-Y."/>
            <person name="Cho K."/>
            <person name="Sohn K.H."/>
        </authorList>
    </citation>
    <scope>NUCLEOTIDE SEQUENCE</scope>
    <source>
        <strain evidence="1">KR_1_A1</strain>
    </source>
</reference>
<proteinExistence type="predicted"/>
<dbReference type="EMBL" id="WSZM01000089">
    <property type="protein sequence ID" value="KAF4043396.1"/>
    <property type="molecule type" value="Genomic_DNA"/>
</dbReference>